<dbReference type="InterPro" id="IPR055495">
    <property type="entry name" value="CWD_DUF7067"/>
</dbReference>
<organism evidence="5 6">
    <name type="scientific">Hevea brasiliensis</name>
    <name type="common">Para rubber tree</name>
    <name type="synonym">Siphonia brasiliensis</name>
    <dbReference type="NCBI Taxonomy" id="3981"/>
    <lineage>
        <taxon>Eukaryota</taxon>
        <taxon>Viridiplantae</taxon>
        <taxon>Streptophyta</taxon>
        <taxon>Embryophyta</taxon>
        <taxon>Tracheophyta</taxon>
        <taxon>Spermatophyta</taxon>
        <taxon>Magnoliopsida</taxon>
        <taxon>eudicotyledons</taxon>
        <taxon>Gunneridae</taxon>
        <taxon>Pentapetalae</taxon>
        <taxon>rosids</taxon>
        <taxon>fabids</taxon>
        <taxon>Malpighiales</taxon>
        <taxon>Euphorbiaceae</taxon>
        <taxon>Crotonoideae</taxon>
        <taxon>Micrandreae</taxon>
        <taxon>Hevea</taxon>
    </lineage>
</organism>
<dbReference type="GO" id="GO:0046872">
    <property type="term" value="F:metal ion binding"/>
    <property type="evidence" value="ECO:0007669"/>
    <property type="project" value="UniProtKB-KW"/>
</dbReference>
<comment type="caution">
    <text evidence="5">The sequence shown here is derived from an EMBL/GenBank/DDBJ whole genome shotgun (WGS) entry which is preliminary data.</text>
</comment>
<evidence type="ECO:0000259" key="4">
    <source>
        <dbReference type="Pfam" id="PF23229"/>
    </source>
</evidence>
<dbReference type="Pfam" id="PF23229">
    <property type="entry name" value="DUF7067"/>
    <property type="match status" value="1"/>
</dbReference>
<dbReference type="EMBL" id="JAAGAX010000001">
    <property type="protein sequence ID" value="KAF2323959.1"/>
    <property type="molecule type" value="Genomic_DNA"/>
</dbReference>
<dbReference type="Pfam" id="PF23166">
    <property type="entry name" value="Ig_N_CWD1"/>
    <property type="match status" value="1"/>
</dbReference>
<evidence type="ECO:0000313" key="5">
    <source>
        <dbReference type="EMBL" id="KAF2323959.1"/>
    </source>
</evidence>
<feature type="domain" description="Alpha-glucan water dikinase-like N-terminal Ig-like" evidence="3">
    <location>
        <begin position="10"/>
        <end position="127"/>
    </location>
</feature>
<sequence>MASSGTARVEHFQLVDGMQLQINVSGSLNGPNVRIELRLKNCTRAWILHWGFVNHGNPNWFIPSEQSPGSKSYKQGALQTPFTKSGEFYVVNMELRGPKFHAIEFVLKDSCCNRWLKLNNGNFRVDLPEHDESTIHPSLSKDLIERKAYQIWESKGRPTSTPHQQKRDYDDAVRELQSQLAKGISLNELQSSCMSTSTKTLTDNRGQSRCALPPSYRRRHDVDQWLHKHSVGHAKSTNMPFSALMDLVERTNGGDKVISRQSYHVGNYEIVVLTKIVKSDLHVLVATNTKGAVVLHWGFSKLSIVEWLLRLMGMGKKLSNGYLMKYIEEKKRRKVIDAQKAYLRLATTDHSWKALKV</sequence>
<proteinExistence type="predicted"/>
<evidence type="ECO:0000313" key="6">
    <source>
        <dbReference type="Proteomes" id="UP000467840"/>
    </source>
</evidence>
<gene>
    <name evidence="5" type="ORF">GH714_004747</name>
</gene>
<accession>A0A6A6NFM6</accession>
<dbReference type="AlphaFoldDB" id="A0A6A6NFM6"/>
<dbReference type="PANTHER" id="PTHR46999:SF4">
    <property type="entry name" value="ALPHA-GLUCAN WATER DIKINASE 2"/>
    <property type="match status" value="1"/>
</dbReference>
<feature type="domain" description="DUF7067" evidence="4">
    <location>
        <begin position="141"/>
        <end position="194"/>
    </location>
</feature>
<keyword evidence="6" id="KW-1185">Reference proteome</keyword>
<evidence type="ECO:0000256" key="2">
    <source>
        <dbReference type="ARBA" id="ARBA00023277"/>
    </source>
</evidence>
<evidence type="ECO:0000256" key="1">
    <source>
        <dbReference type="ARBA" id="ARBA00022723"/>
    </source>
</evidence>
<evidence type="ECO:0000259" key="3">
    <source>
        <dbReference type="Pfam" id="PF23166"/>
    </source>
</evidence>
<name>A0A6A6NFM6_HEVBR</name>
<reference evidence="5 6" key="1">
    <citation type="journal article" date="2020" name="Mol. Plant">
        <title>The Chromosome-Based Rubber Tree Genome Provides New Insights into Spurge Genome Evolution and Rubber Biosynthesis.</title>
        <authorList>
            <person name="Liu J."/>
            <person name="Shi C."/>
            <person name="Shi C.C."/>
            <person name="Li W."/>
            <person name="Zhang Q.J."/>
            <person name="Zhang Y."/>
            <person name="Li K."/>
            <person name="Lu H.F."/>
            <person name="Shi C."/>
            <person name="Zhu S.T."/>
            <person name="Xiao Z.Y."/>
            <person name="Nan H."/>
            <person name="Yue Y."/>
            <person name="Zhu X.G."/>
            <person name="Wu Y."/>
            <person name="Hong X.N."/>
            <person name="Fan G.Y."/>
            <person name="Tong Y."/>
            <person name="Zhang D."/>
            <person name="Mao C.L."/>
            <person name="Liu Y.L."/>
            <person name="Hao S.J."/>
            <person name="Liu W.Q."/>
            <person name="Lv M.Q."/>
            <person name="Zhang H.B."/>
            <person name="Liu Y."/>
            <person name="Hu-Tang G.R."/>
            <person name="Wang J.P."/>
            <person name="Wang J.H."/>
            <person name="Sun Y.H."/>
            <person name="Ni S.B."/>
            <person name="Chen W.B."/>
            <person name="Zhang X.C."/>
            <person name="Jiao Y.N."/>
            <person name="Eichler E.E."/>
            <person name="Li G.H."/>
            <person name="Liu X."/>
            <person name="Gao L.Z."/>
        </authorList>
    </citation>
    <scope>NUCLEOTIDE SEQUENCE [LARGE SCALE GENOMIC DNA]</scope>
    <source>
        <strain evidence="6">cv. GT1</strain>
        <tissue evidence="5">Leaf</tissue>
    </source>
</reference>
<dbReference type="Proteomes" id="UP000467840">
    <property type="component" value="Chromosome 5"/>
</dbReference>
<keyword evidence="1" id="KW-0479">Metal-binding</keyword>
<dbReference type="PANTHER" id="PTHR46999">
    <property type="entry name" value="ALPHA-GLUCAN WATER DIKINASE 1, CHLOROPLASTIC-RELATED"/>
    <property type="match status" value="1"/>
</dbReference>
<protein>
    <submittedName>
        <fullName evidence="5">Uncharacterized protein</fullName>
    </submittedName>
</protein>
<keyword evidence="2" id="KW-0119">Carbohydrate metabolism</keyword>
<dbReference type="InterPro" id="IPR056301">
    <property type="entry name" value="GWD-like_N_Ig"/>
</dbReference>